<feature type="compositionally biased region" description="Polar residues" evidence="1">
    <location>
        <begin position="63"/>
        <end position="88"/>
    </location>
</feature>
<dbReference type="HOGENOM" id="CLU_612871_0_0_1"/>
<dbReference type="AlphaFoldDB" id="E3NCE4"/>
<dbReference type="EMBL" id="DS268596">
    <property type="protein sequence ID" value="EFO92785.1"/>
    <property type="molecule type" value="Genomic_DNA"/>
</dbReference>
<proteinExistence type="predicted"/>
<evidence type="ECO:0000256" key="1">
    <source>
        <dbReference type="SAM" id="MobiDB-lite"/>
    </source>
</evidence>
<evidence type="ECO:0000313" key="2">
    <source>
        <dbReference type="EMBL" id="EFO92785.1"/>
    </source>
</evidence>
<feature type="region of interest" description="Disordered" evidence="1">
    <location>
        <begin position="426"/>
        <end position="447"/>
    </location>
</feature>
<sequence length="447" mass="51222">MPSTRAQVEENSEELNLLFRQLVTTNQGDQDNLLKRGASNNMSQLQDKDISTALNEDQESKKMSTSPAGQVNKAEQTKPNSTTNGTSAESEDGSSDNNNQSEVETTRWLETITQLIVPFDGNMVNYGSFVSQFDHLVDKVKEIKPELKQSILVKLLPTSLAKELCSAEFSEQGYTLLRRRLNQQYSPQAQRTALMEELKNLEFPSDDYELLISSINMFARYMEQLKTLGCDLDDEFIKHVFVCKLKGDLQLEVAKITWKKKNLSFEELMEVAHERIQSFQYVERLQQATNKSQQEVEKQLYTRCERRVQTDKKQEDVDEKTLINKFIKEFQKSFTPDSEGRIHIGIPHTVRQGELVDNSVVAKQRLSSLLSHLQEKEAKEAYQSIIAEQKDSGITEEVKPKTSTLGPEDNSLNKYFTKHSLRIKTRADKKSQKHQLFRVEGAETSDH</sequence>
<name>E3NCE4_CAERE</name>
<dbReference type="InParanoid" id="E3NCE4"/>
<accession>E3NCE4</accession>
<protein>
    <submittedName>
        <fullName evidence="2">Uncharacterized protein</fullName>
    </submittedName>
</protein>
<feature type="region of interest" description="Disordered" evidence="1">
    <location>
        <begin position="26"/>
        <end position="104"/>
    </location>
</feature>
<evidence type="ECO:0000313" key="3">
    <source>
        <dbReference type="Proteomes" id="UP000008281"/>
    </source>
</evidence>
<keyword evidence="3" id="KW-1185">Reference proteome</keyword>
<reference evidence="2" key="1">
    <citation type="submission" date="2007-07" db="EMBL/GenBank/DDBJ databases">
        <title>PCAP assembly of the Caenorhabditis remanei genome.</title>
        <authorList>
            <consortium name="The Caenorhabditis remanei Sequencing Consortium"/>
            <person name="Wilson R.K."/>
        </authorList>
    </citation>
    <scope>NUCLEOTIDE SEQUENCE [LARGE SCALE GENOMIC DNA]</scope>
    <source>
        <strain evidence="2">PB4641</strain>
    </source>
</reference>
<organism evidence="3">
    <name type="scientific">Caenorhabditis remanei</name>
    <name type="common">Caenorhabditis vulgaris</name>
    <dbReference type="NCBI Taxonomy" id="31234"/>
    <lineage>
        <taxon>Eukaryota</taxon>
        <taxon>Metazoa</taxon>
        <taxon>Ecdysozoa</taxon>
        <taxon>Nematoda</taxon>
        <taxon>Chromadorea</taxon>
        <taxon>Rhabditida</taxon>
        <taxon>Rhabditina</taxon>
        <taxon>Rhabditomorpha</taxon>
        <taxon>Rhabditoidea</taxon>
        <taxon>Rhabditidae</taxon>
        <taxon>Peloderinae</taxon>
        <taxon>Caenorhabditis</taxon>
    </lineage>
</organism>
<dbReference type="Proteomes" id="UP000008281">
    <property type="component" value="Unassembled WGS sequence"/>
</dbReference>
<gene>
    <name evidence="2" type="ORF">CRE_20012</name>
</gene>